<name>A0A023DKW1_9BACL</name>
<comment type="similarity">
    <text evidence="1">Belongs to the arsA ATPase family.</text>
</comment>
<dbReference type="InterPro" id="IPR035903">
    <property type="entry name" value="HesB-like_dom_sf"/>
</dbReference>
<proteinExistence type="inferred from homology"/>
<accession>A0A023DKW1</accession>
<dbReference type="EMBL" id="BAWO01000088">
    <property type="protein sequence ID" value="GAJ41696.1"/>
    <property type="molecule type" value="Genomic_DNA"/>
</dbReference>
<dbReference type="GO" id="GO:0016887">
    <property type="term" value="F:ATP hydrolysis activity"/>
    <property type="evidence" value="ECO:0007669"/>
    <property type="project" value="InterPro"/>
</dbReference>
<dbReference type="AlphaFoldDB" id="A0A023DKW1"/>
<dbReference type="Proteomes" id="UP000023561">
    <property type="component" value="Unassembled WGS sequence"/>
</dbReference>
<dbReference type="SUPFAM" id="SSF89360">
    <property type="entry name" value="HesB-like domain"/>
    <property type="match status" value="1"/>
</dbReference>
<dbReference type="InterPro" id="IPR016300">
    <property type="entry name" value="ATPase_ArsA/GET3"/>
</dbReference>
<protein>
    <submittedName>
        <fullName evidence="3">Putative ATPase</fullName>
    </submittedName>
</protein>
<evidence type="ECO:0000313" key="4">
    <source>
        <dbReference type="Proteomes" id="UP000023561"/>
    </source>
</evidence>
<dbReference type="InterPro" id="IPR025723">
    <property type="entry name" value="ArsA/GET3_ATPase-like"/>
</dbReference>
<comment type="caution">
    <text evidence="3">The sequence shown here is derived from an EMBL/GenBank/DDBJ whole genome shotgun (WGS) entry which is preliminary data.</text>
</comment>
<dbReference type="PANTHER" id="PTHR10803">
    <property type="entry name" value="ARSENICAL PUMP-DRIVING ATPASE ARSENITE-TRANSLOCATING ATPASE"/>
    <property type="match status" value="1"/>
</dbReference>
<evidence type="ECO:0000259" key="2">
    <source>
        <dbReference type="Pfam" id="PF02374"/>
    </source>
</evidence>
<evidence type="ECO:0000313" key="3">
    <source>
        <dbReference type="EMBL" id="GAJ41696.1"/>
    </source>
</evidence>
<evidence type="ECO:0000256" key="1">
    <source>
        <dbReference type="ARBA" id="ARBA00011040"/>
    </source>
</evidence>
<dbReference type="InterPro" id="IPR027417">
    <property type="entry name" value="P-loop_NTPase"/>
</dbReference>
<sequence length="208" mass="22390">MTTLFNPRSIDFTPFLFFTGKGGVGKTSTACATAIALADRGKQVLLVSTDPASNLQDVFEVELQNKPTAIPNIPNLFAANLDPEIAANEYKEKVIGPYRGKLPEPVIASMEEQLSGACTVEIAAFNEFSTLLTNKELLRFTFEGAGCCGPQLGLSLDNPQTTDRLEIINGIRVAMDEQVASIIKGVTLDAEETEEGVQFVLLGLNQCC</sequence>
<dbReference type="PANTHER" id="PTHR10803:SF3">
    <property type="entry name" value="ATPASE GET3"/>
    <property type="match status" value="1"/>
</dbReference>
<gene>
    <name evidence="3" type="ORF">GCA01S_088_00100</name>
</gene>
<dbReference type="SUPFAM" id="SSF52540">
    <property type="entry name" value="P-loop containing nucleoside triphosphate hydrolases"/>
    <property type="match status" value="1"/>
</dbReference>
<dbReference type="CDD" id="cd02035">
    <property type="entry name" value="ArsA"/>
    <property type="match status" value="1"/>
</dbReference>
<keyword evidence="4" id="KW-1185">Reference proteome</keyword>
<reference evidence="3 4" key="1">
    <citation type="submission" date="2014-04" db="EMBL/GenBank/DDBJ databases">
        <title>Whole genome shotgun sequence of Geobacillus caldoxylosilyticus NBRC 107762.</title>
        <authorList>
            <person name="Hosoyama A."/>
            <person name="Hosoyama Y."/>
            <person name="Katano-Makiyama Y."/>
            <person name="Tsuchikane K."/>
            <person name="Ohji S."/>
            <person name="Ichikawa N."/>
            <person name="Yamazoe A."/>
            <person name="Fujita N."/>
        </authorList>
    </citation>
    <scope>NUCLEOTIDE SEQUENCE [LARGE SCALE GENOMIC DNA]</scope>
    <source>
        <strain evidence="3 4">NBRC 107762</strain>
    </source>
</reference>
<dbReference type="Gene3D" id="3.40.50.300">
    <property type="entry name" value="P-loop containing nucleotide triphosphate hydrolases"/>
    <property type="match status" value="1"/>
</dbReference>
<organism evidence="3 4">
    <name type="scientific">Parageobacillus caldoxylosilyticus NBRC 107762</name>
    <dbReference type="NCBI Taxonomy" id="1220594"/>
    <lineage>
        <taxon>Bacteria</taxon>
        <taxon>Bacillati</taxon>
        <taxon>Bacillota</taxon>
        <taxon>Bacilli</taxon>
        <taxon>Bacillales</taxon>
        <taxon>Anoxybacillaceae</taxon>
        <taxon>Saccharococcus</taxon>
    </lineage>
</organism>
<dbReference type="GO" id="GO:0005524">
    <property type="term" value="F:ATP binding"/>
    <property type="evidence" value="ECO:0007669"/>
    <property type="project" value="InterPro"/>
</dbReference>
<feature type="domain" description="ArsA/GET3 Anion-transporting ATPase-like" evidence="2">
    <location>
        <begin position="15"/>
        <end position="136"/>
    </location>
</feature>
<dbReference type="Pfam" id="PF02374">
    <property type="entry name" value="ArsA_ATPase"/>
    <property type="match status" value="1"/>
</dbReference>